<keyword evidence="9" id="KW-1185">Reference proteome</keyword>
<keyword evidence="8" id="KW-0560">Oxidoreductase</keyword>
<keyword evidence="2 4" id="KW-0479">Metal-binding</keyword>
<dbReference type="GO" id="GO:0050338">
    <property type="term" value="F:thiosulfate dehydrogenase activity"/>
    <property type="evidence" value="ECO:0007669"/>
    <property type="project" value="UniProtKB-EC"/>
</dbReference>
<name>A0ABS4S9B0_9BACI</name>
<evidence type="ECO:0000256" key="6">
    <source>
        <dbReference type="SAM" id="SignalP"/>
    </source>
</evidence>
<evidence type="ECO:0000259" key="7">
    <source>
        <dbReference type="PROSITE" id="PS51007"/>
    </source>
</evidence>
<dbReference type="Pfam" id="PF00034">
    <property type="entry name" value="Cytochrom_C"/>
    <property type="match status" value="1"/>
</dbReference>
<feature type="domain" description="Cytochrome c" evidence="7">
    <location>
        <begin position="174"/>
        <end position="257"/>
    </location>
</feature>
<feature type="region of interest" description="Disordered" evidence="5">
    <location>
        <begin position="257"/>
        <end position="298"/>
    </location>
</feature>
<evidence type="ECO:0000256" key="2">
    <source>
        <dbReference type="ARBA" id="ARBA00022723"/>
    </source>
</evidence>
<evidence type="ECO:0000256" key="4">
    <source>
        <dbReference type="PROSITE-ProRule" id="PRU00433"/>
    </source>
</evidence>
<evidence type="ECO:0000256" key="1">
    <source>
        <dbReference type="ARBA" id="ARBA00022617"/>
    </source>
</evidence>
<comment type="caution">
    <text evidence="8">The sequence shown here is derived from an EMBL/GenBank/DDBJ whole genome shotgun (WGS) entry which is preliminary data.</text>
</comment>
<reference evidence="8 9" key="1">
    <citation type="submission" date="2021-03" db="EMBL/GenBank/DDBJ databases">
        <title>Genomic Encyclopedia of Type Strains, Phase IV (KMG-IV): sequencing the most valuable type-strain genomes for metagenomic binning, comparative biology and taxonomic classification.</title>
        <authorList>
            <person name="Goeker M."/>
        </authorList>
    </citation>
    <scope>NUCLEOTIDE SEQUENCE [LARGE SCALE GENOMIC DNA]</scope>
    <source>
        <strain evidence="8 9">DSM 25790</strain>
    </source>
</reference>
<feature type="region of interest" description="Disordered" evidence="5">
    <location>
        <begin position="29"/>
        <end position="54"/>
    </location>
</feature>
<keyword evidence="6" id="KW-0732">Signal</keyword>
<dbReference type="PROSITE" id="PS51257">
    <property type="entry name" value="PROKAR_LIPOPROTEIN"/>
    <property type="match status" value="1"/>
</dbReference>
<organism evidence="8 9">
    <name type="scientific">Virgibacillus alimentarius</name>
    <dbReference type="NCBI Taxonomy" id="698769"/>
    <lineage>
        <taxon>Bacteria</taxon>
        <taxon>Bacillati</taxon>
        <taxon>Bacillota</taxon>
        <taxon>Bacilli</taxon>
        <taxon>Bacillales</taxon>
        <taxon>Bacillaceae</taxon>
        <taxon>Virgibacillus</taxon>
    </lineage>
</organism>
<dbReference type="EC" id="1.8.2.2" evidence="8"/>
<keyword evidence="1 4" id="KW-0349">Heme</keyword>
<dbReference type="SUPFAM" id="SSF46626">
    <property type="entry name" value="Cytochrome c"/>
    <property type="match status" value="2"/>
</dbReference>
<feature type="compositionally biased region" description="Basic and acidic residues" evidence="5">
    <location>
        <begin position="257"/>
        <end position="287"/>
    </location>
</feature>
<dbReference type="RefSeq" id="WP_226371275.1">
    <property type="nucleotide sequence ID" value="NZ_JAGIKX010000019.1"/>
</dbReference>
<dbReference type="Pfam" id="PF21342">
    <property type="entry name" value="SoxA-TsdA_cyt-c"/>
    <property type="match status" value="1"/>
</dbReference>
<accession>A0ABS4S9B0</accession>
<protein>
    <submittedName>
        <fullName evidence="8">Thiosulfate dehydrogenase</fullName>
        <ecNumber evidence="8">1.8.2.2</ecNumber>
    </submittedName>
</protein>
<dbReference type="PANTHER" id="PTHR35008:SF4">
    <property type="entry name" value="BLL4482 PROTEIN"/>
    <property type="match status" value="1"/>
</dbReference>
<feature type="signal peptide" evidence="6">
    <location>
        <begin position="1"/>
        <end position="19"/>
    </location>
</feature>
<dbReference type="InterPro" id="IPR051459">
    <property type="entry name" value="Cytochrome_c-type_DH"/>
</dbReference>
<keyword evidence="3 4" id="KW-0408">Iron</keyword>
<dbReference type="InterPro" id="IPR009056">
    <property type="entry name" value="Cyt_c-like_dom"/>
</dbReference>
<evidence type="ECO:0000256" key="3">
    <source>
        <dbReference type="ARBA" id="ARBA00023004"/>
    </source>
</evidence>
<gene>
    <name evidence="8" type="ORF">J2Z81_002060</name>
</gene>
<feature type="compositionally biased region" description="Low complexity" evidence="5">
    <location>
        <begin position="34"/>
        <end position="50"/>
    </location>
</feature>
<dbReference type="Proteomes" id="UP001519294">
    <property type="component" value="Unassembled WGS sequence"/>
</dbReference>
<dbReference type="Gene3D" id="1.10.760.10">
    <property type="entry name" value="Cytochrome c-like domain"/>
    <property type="match status" value="2"/>
</dbReference>
<dbReference type="PROSITE" id="PS51007">
    <property type="entry name" value="CYTC"/>
    <property type="match status" value="2"/>
</dbReference>
<feature type="domain" description="Cytochrome c" evidence="7">
    <location>
        <begin position="54"/>
        <end position="150"/>
    </location>
</feature>
<proteinExistence type="predicted"/>
<evidence type="ECO:0000313" key="8">
    <source>
        <dbReference type="EMBL" id="MBP2258089.1"/>
    </source>
</evidence>
<evidence type="ECO:0000313" key="9">
    <source>
        <dbReference type="Proteomes" id="UP001519294"/>
    </source>
</evidence>
<feature type="chain" id="PRO_5047053608" evidence="6">
    <location>
        <begin position="20"/>
        <end position="298"/>
    </location>
</feature>
<dbReference type="PANTHER" id="PTHR35008">
    <property type="entry name" value="BLL4482 PROTEIN-RELATED"/>
    <property type="match status" value="1"/>
</dbReference>
<dbReference type="InterPro" id="IPR036909">
    <property type="entry name" value="Cyt_c-like_dom_sf"/>
</dbReference>
<sequence length="298" mass="33115">MLKKKSLWFYMFAFIVVIAACSETTTKNVEDTKSASNSDPSSVSDLDPSDPMTPYIKDGEKIFNETDTMLPEKVGNEMACMSCHADGGTSQGSTLVGVTGQYPKYQPRAGTVQTIEERINSCIVRSMNGEKLEYDGEEMRSIVAYLTHISDGIAVGWDVESEQEIQIIEEIPEPSVENGEELYEEKNCMSCHATDGSGKGVTSGPALWGAKSFSDGASLSRMKVMTNYIKNNMPEDDAGSLTDQEATDLAAFLLSKERPEWEGHENDWPEEERPNDVITKEERKKIQEGTFDWSKMNH</sequence>
<dbReference type="EMBL" id="JAGIKX010000019">
    <property type="protein sequence ID" value="MBP2258089.1"/>
    <property type="molecule type" value="Genomic_DNA"/>
</dbReference>
<evidence type="ECO:0000256" key="5">
    <source>
        <dbReference type="SAM" id="MobiDB-lite"/>
    </source>
</evidence>